<evidence type="ECO:0000313" key="2">
    <source>
        <dbReference type="EMBL" id="MBW0491175.1"/>
    </source>
</evidence>
<accession>A0A9Q3CWZ7</accession>
<name>A0A9Q3CWZ7_9BASI</name>
<dbReference type="AlphaFoldDB" id="A0A9Q3CWZ7"/>
<evidence type="ECO:0000256" key="1">
    <source>
        <dbReference type="SAM" id="MobiDB-lite"/>
    </source>
</evidence>
<dbReference type="EMBL" id="AVOT02010948">
    <property type="protein sequence ID" value="MBW0491175.1"/>
    <property type="molecule type" value="Genomic_DNA"/>
</dbReference>
<organism evidence="2 3">
    <name type="scientific">Austropuccinia psidii MF-1</name>
    <dbReference type="NCBI Taxonomy" id="1389203"/>
    <lineage>
        <taxon>Eukaryota</taxon>
        <taxon>Fungi</taxon>
        <taxon>Dikarya</taxon>
        <taxon>Basidiomycota</taxon>
        <taxon>Pucciniomycotina</taxon>
        <taxon>Pucciniomycetes</taxon>
        <taxon>Pucciniales</taxon>
        <taxon>Sphaerophragmiaceae</taxon>
        <taxon>Austropuccinia</taxon>
    </lineage>
</organism>
<feature type="compositionally biased region" description="Polar residues" evidence="1">
    <location>
        <begin position="17"/>
        <end position="33"/>
    </location>
</feature>
<proteinExistence type="predicted"/>
<dbReference type="Proteomes" id="UP000765509">
    <property type="component" value="Unassembled WGS sequence"/>
</dbReference>
<gene>
    <name evidence="2" type="ORF">O181_030890</name>
</gene>
<keyword evidence="3" id="KW-1185">Reference proteome</keyword>
<evidence type="ECO:0000313" key="3">
    <source>
        <dbReference type="Proteomes" id="UP000765509"/>
    </source>
</evidence>
<feature type="region of interest" description="Disordered" evidence="1">
    <location>
        <begin position="1"/>
        <end position="47"/>
    </location>
</feature>
<reference evidence="2" key="1">
    <citation type="submission" date="2021-03" db="EMBL/GenBank/DDBJ databases">
        <title>Draft genome sequence of rust myrtle Austropuccinia psidii MF-1, a brazilian biotype.</title>
        <authorList>
            <person name="Quecine M.C."/>
            <person name="Pachon D.M.R."/>
            <person name="Bonatelli M.L."/>
            <person name="Correr F.H."/>
            <person name="Franceschini L.M."/>
            <person name="Leite T.F."/>
            <person name="Margarido G.R.A."/>
            <person name="Almeida C.A."/>
            <person name="Ferrarezi J.A."/>
            <person name="Labate C.A."/>
        </authorList>
    </citation>
    <scope>NUCLEOTIDE SEQUENCE</scope>
    <source>
        <strain evidence="2">MF-1</strain>
    </source>
</reference>
<protein>
    <submittedName>
        <fullName evidence="2">Uncharacterized protein</fullName>
    </submittedName>
</protein>
<sequence>MSPVNLRNPGIPRNQPEKPQTQGLEGYRSGSSAPPTPQRPFSLEHGQQAVQPSITLAGLGASFQKICLKEIDFRDLMVITKGWNPTTQFRLLEERATSIRENQATIQGIED</sequence>
<comment type="caution">
    <text evidence="2">The sequence shown here is derived from an EMBL/GenBank/DDBJ whole genome shotgun (WGS) entry which is preliminary data.</text>
</comment>